<dbReference type="PATRIC" id="fig|1227455.4.peg.1680"/>
<dbReference type="InParanoid" id="M0MK25"/>
<dbReference type="OrthoDB" id="267161at2157"/>
<keyword evidence="1" id="KW-0812">Transmembrane</keyword>
<feature type="transmembrane region" description="Helical" evidence="1">
    <location>
        <begin position="58"/>
        <end position="78"/>
    </location>
</feature>
<evidence type="ECO:0000256" key="1">
    <source>
        <dbReference type="SAM" id="Phobius"/>
    </source>
</evidence>
<accession>M0MK25</accession>
<evidence type="ECO:0000313" key="3">
    <source>
        <dbReference type="Proteomes" id="UP000011669"/>
    </source>
</evidence>
<keyword evidence="1" id="KW-0472">Membrane</keyword>
<dbReference type="EMBL" id="AOMD01000020">
    <property type="protein sequence ID" value="EMA45079.1"/>
    <property type="molecule type" value="Genomic_DNA"/>
</dbReference>
<dbReference type="Proteomes" id="UP000011669">
    <property type="component" value="Unassembled WGS sequence"/>
</dbReference>
<dbReference type="RefSeq" id="WP_006077491.1">
    <property type="nucleotide sequence ID" value="NZ_AOMD01000020.1"/>
</dbReference>
<dbReference type="STRING" id="1227455.C449_08204"/>
<evidence type="ECO:0000313" key="2">
    <source>
        <dbReference type="EMBL" id="EMA45079.1"/>
    </source>
</evidence>
<organism evidence="2 3">
    <name type="scientific">Halococcus saccharolyticus DSM 5350</name>
    <dbReference type="NCBI Taxonomy" id="1227455"/>
    <lineage>
        <taxon>Archaea</taxon>
        <taxon>Methanobacteriati</taxon>
        <taxon>Methanobacteriota</taxon>
        <taxon>Stenosarchaea group</taxon>
        <taxon>Halobacteria</taxon>
        <taxon>Halobacteriales</taxon>
        <taxon>Halococcaceae</taxon>
        <taxon>Halococcus</taxon>
    </lineage>
</organism>
<comment type="caution">
    <text evidence="2">The sequence shown here is derived from an EMBL/GenBank/DDBJ whole genome shotgun (WGS) entry which is preliminary data.</text>
</comment>
<keyword evidence="1" id="KW-1133">Transmembrane helix</keyword>
<protein>
    <recommendedName>
        <fullName evidence="4">Zinc ribbon domain-containing protein</fullName>
    </recommendedName>
</protein>
<name>M0MK25_9EURY</name>
<dbReference type="AlphaFoldDB" id="M0MK25"/>
<reference evidence="2 3" key="1">
    <citation type="journal article" date="2014" name="PLoS Genet.">
        <title>Phylogenetically driven sequencing of extremely halophilic archaea reveals strategies for static and dynamic osmo-response.</title>
        <authorList>
            <person name="Becker E.A."/>
            <person name="Seitzer P.M."/>
            <person name="Tritt A."/>
            <person name="Larsen D."/>
            <person name="Krusor M."/>
            <person name="Yao A.I."/>
            <person name="Wu D."/>
            <person name="Madern D."/>
            <person name="Eisen J.A."/>
            <person name="Darling A.E."/>
            <person name="Facciotti M.T."/>
        </authorList>
    </citation>
    <scope>NUCLEOTIDE SEQUENCE [LARGE SCALE GENOMIC DNA]</scope>
    <source>
        <strain evidence="2 3">DSM 5350</strain>
    </source>
</reference>
<proteinExistence type="predicted"/>
<keyword evidence="3" id="KW-1185">Reference proteome</keyword>
<evidence type="ECO:0008006" key="4">
    <source>
        <dbReference type="Google" id="ProtNLM"/>
    </source>
</evidence>
<sequence>MSLTHRLKRLAGIASDETGVESSRERTLRECTVCGERFDSEATTCPDCGSRISRTKTVVPHALFNLVVVLAVTGLHVVRNVLAGDIPKE</sequence>
<gene>
    <name evidence="2" type="ORF">C449_08204</name>
</gene>